<evidence type="ECO:0000313" key="1">
    <source>
        <dbReference type="EMBL" id="AGH97097.1"/>
    </source>
</evidence>
<dbReference type="KEGG" id="man:A11S_261"/>
<proteinExistence type="predicted"/>
<sequence length="53" mass="5771">MRQACTHVAHAQAACIPSGDHDGLFLLFFKVLTWVCLVCAAQGVKIDGLWEKA</sequence>
<evidence type="ECO:0000313" key="2">
    <source>
        <dbReference type="Proteomes" id="UP000011932"/>
    </source>
</evidence>
<protein>
    <submittedName>
        <fullName evidence="1">Uncharacterized protein</fullName>
    </submittedName>
</protein>
<dbReference type="Proteomes" id="UP000011932">
    <property type="component" value="Chromosome"/>
</dbReference>
<dbReference type="AlphaFoldDB" id="M4VCJ0"/>
<accession>M4VCJ0</accession>
<reference evidence="1 2" key="1">
    <citation type="journal article" date="2013" name="ISME J.">
        <title>By their genes ye shall know them: genomic signatures of predatory bacteria.</title>
        <authorList>
            <person name="Pasternak Z."/>
            <person name="Pietrokovski S."/>
            <person name="Rotem O."/>
            <person name="Gophna U."/>
            <person name="Lurie-Weinberger M.N."/>
            <person name="Jurkevitch E."/>
        </authorList>
    </citation>
    <scope>NUCLEOTIDE SEQUENCE [LARGE SCALE GENOMIC DNA]</scope>
    <source>
        <strain evidence="1">EPB</strain>
    </source>
</reference>
<organism evidence="1 2">
    <name type="scientific">Micavibrio aeruginosavorus EPB</name>
    <dbReference type="NCBI Taxonomy" id="349215"/>
    <lineage>
        <taxon>Bacteria</taxon>
        <taxon>Pseudomonadati</taxon>
        <taxon>Bdellovibrionota</taxon>
        <taxon>Bdellovibrionia</taxon>
        <taxon>Bdellovibrionales</taxon>
        <taxon>Pseudobdellovibrionaceae</taxon>
        <taxon>Micavibrio</taxon>
    </lineage>
</organism>
<gene>
    <name evidence="1" type="ORF">A11S_261</name>
</gene>
<name>M4VCJ0_9BACT</name>
<dbReference type="STRING" id="349215.A11S_261"/>
<dbReference type="HOGENOM" id="CLU_3063388_0_0_5"/>
<dbReference type="EMBL" id="CP003538">
    <property type="protein sequence ID" value="AGH97097.1"/>
    <property type="molecule type" value="Genomic_DNA"/>
</dbReference>